<dbReference type="PANTHER" id="PTHR33132:SF92">
    <property type="entry name" value="SERINE-RICH PROTEIN"/>
    <property type="match status" value="1"/>
</dbReference>
<feature type="region of interest" description="Disordered" evidence="1">
    <location>
        <begin position="35"/>
        <end position="54"/>
    </location>
</feature>
<dbReference type="AlphaFoldDB" id="A0A1U7WGL7"/>
<evidence type="ECO:0000313" key="2">
    <source>
        <dbReference type="Proteomes" id="UP000189701"/>
    </source>
</evidence>
<organism evidence="2 3">
    <name type="scientific">Nicotiana sylvestris</name>
    <name type="common">Wood tobacco</name>
    <name type="synonym">South American tobacco</name>
    <dbReference type="NCBI Taxonomy" id="4096"/>
    <lineage>
        <taxon>Eukaryota</taxon>
        <taxon>Viridiplantae</taxon>
        <taxon>Streptophyta</taxon>
        <taxon>Embryophyta</taxon>
        <taxon>Tracheophyta</taxon>
        <taxon>Spermatophyta</taxon>
        <taxon>Magnoliopsida</taxon>
        <taxon>eudicotyledons</taxon>
        <taxon>Gunneridae</taxon>
        <taxon>Pentapetalae</taxon>
        <taxon>asterids</taxon>
        <taxon>lamiids</taxon>
        <taxon>Solanales</taxon>
        <taxon>Solanaceae</taxon>
        <taxon>Nicotianoideae</taxon>
        <taxon>Nicotianeae</taxon>
        <taxon>Nicotiana</taxon>
    </lineage>
</organism>
<evidence type="ECO:0000256" key="1">
    <source>
        <dbReference type="SAM" id="MobiDB-lite"/>
    </source>
</evidence>
<name>A0A1U7WGL7_NICSY</name>
<dbReference type="eggNOG" id="ENOG502SCP5">
    <property type="taxonomic scope" value="Eukaryota"/>
</dbReference>
<proteinExistence type="predicted"/>
<reference evidence="2" key="1">
    <citation type="journal article" date="2013" name="Genome Biol.">
        <title>Reference genomes and transcriptomes of Nicotiana sylvestris and Nicotiana tomentosiformis.</title>
        <authorList>
            <person name="Sierro N."/>
            <person name="Battey J.N."/>
            <person name="Ouadi S."/>
            <person name="Bovet L."/>
            <person name="Goepfert S."/>
            <person name="Bakaher N."/>
            <person name="Peitsch M.C."/>
            <person name="Ivanov N.V."/>
        </authorList>
    </citation>
    <scope>NUCLEOTIDE SEQUENCE [LARGE SCALE GENOMIC DNA]</scope>
</reference>
<dbReference type="Proteomes" id="UP000189701">
    <property type="component" value="Unplaced"/>
</dbReference>
<sequence>MAEQPQPTMAEQSVHNIEQTKKKKLNLPHICLEAVKNSPPLPSSTPSSPSALRKTSSVRYSCLCSPTTHAGSFRCRYHRNPALTRTSMSVGSKLSELATGKQCCSDSPKMSSGTCRILQK</sequence>
<reference evidence="3" key="2">
    <citation type="submission" date="2025-08" db="UniProtKB">
        <authorList>
            <consortium name="RefSeq"/>
        </authorList>
    </citation>
    <scope>IDENTIFICATION</scope>
    <source>
        <tissue evidence="3">Leaf</tissue>
    </source>
</reference>
<keyword evidence="2" id="KW-1185">Reference proteome</keyword>
<accession>A0A1U7WGL7</accession>
<dbReference type="PANTHER" id="PTHR33132">
    <property type="entry name" value="OSJNBB0118P14.9 PROTEIN"/>
    <property type="match status" value="1"/>
</dbReference>
<protein>
    <submittedName>
        <fullName evidence="3">Uncharacterized protein LOC104227275</fullName>
    </submittedName>
</protein>
<evidence type="ECO:0000313" key="3">
    <source>
        <dbReference type="RefSeq" id="XP_009777798.1"/>
    </source>
</evidence>
<dbReference type="RefSeq" id="XP_009777798.1">
    <property type="nucleotide sequence ID" value="XM_009779496.1"/>
</dbReference>
<gene>
    <name evidence="3" type="primary">LOC104227275</name>
</gene>